<organism evidence="1">
    <name type="scientific">freshwater metagenome</name>
    <dbReference type="NCBI Taxonomy" id="449393"/>
    <lineage>
        <taxon>unclassified sequences</taxon>
        <taxon>metagenomes</taxon>
        <taxon>ecological metagenomes</taxon>
    </lineage>
</organism>
<reference evidence="1" key="1">
    <citation type="submission" date="2020-05" db="EMBL/GenBank/DDBJ databases">
        <authorList>
            <person name="Chiriac C."/>
            <person name="Salcher M."/>
            <person name="Ghai R."/>
            <person name="Kavagutti S V."/>
        </authorList>
    </citation>
    <scope>NUCLEOTIDE SEQUENCE</scope>
</reference>
<dbReference type="AlphaFoldDB" id="A0A6J7FU66"/>
<accession>A0A6J7FU66</accession>
<gene>
    <name evidence="1" type="ORF">UFOPK3609_00101</name>
</gene>
<sequence>MPHSTLTQPTHDLATQQIQQPTLQVSDQPHSAHSWMHPGAPLGRINVIAQALAADPPETRWYELHQDVLHLRVVDRPLLLQQLLQHAEHLAPLVRSAWWLPSKTAQVAGYQPNLDTATAIETALHEHAWGMTAHRGIPLAGIAEVIDRPLLDTTVAAHHLVRTGAAVPWIPTGRSHMRLSLTR</sequence>
<evidence type="ECO:0000313" key="1">
    <source>
        <dbReference type="EMBL" id="CAB4897528.1"/>
    </source>
</evidence>
<proteinExistence type="predicted"/>
<dbReference type="EMBL" id="CAFBMQ010000002">
    <property type="protein sequence ID" value="CAB4897528.1"/>
    <property type="molecule type" value="Genomic_DNA"/>
</dbReference>
<protein>
    <submittedName>
        <fullName evidence="1">Unannotated protein</fullName>
    </submittedName>
</protein>
<name>A0A6J7FU66_9ZZZZ</name>